<keyword evidence="3" id="KW-0272">Extracellular matrix</keyword>
<proteinExistence type="predicted"/>
<dbReference type="InterPro" id="IPR016187">
    <property type="entry name" value="CTDL_fold"/>
</dbReference>
<reference evidence="10 11" key="2">
    <citation type="submission" date="2019-01" db="EMBL/GenBank/DDBJ databases">
        <title>The decoding of complex shrimp genome reveals the adaptation for benthos swimmer, frequently molting mechanism and breeding impact on genome.</title>
        <authorList>
            <person name="Sun Y."/>
            <person name="Gao Y."/>
            <person name="Yu Y."/>
        </authorList>
    </citation>
    <scope>NUCLEOTIDE SEQUENCE [LARGE SCALE GENOMIC DNA]</scope>
    <source>
        <tissue evidence="10">Muscle</tissue>
    </source>
</reference>
<dbReference type="EMBL" id="QCYY01002309">
    <property type="protein sequence ID" value="ROT71325.1"/>
    <property type="molecule type" value="Genomic_DNA"/>
</dbReference>
<keyword evidence="4" id="KW-0677">Repeat</keyword>
<dbReference type="PROSITE" id="PS51403">
    <property type="entry name" value="NC1_IV"/>
    <property type="match status" value="1"/>
</dbReference>
<evidence type="ECO:0000313" key="11">
    <source>
        <dbReference type="Proteomes" id="UP000283509"/>
    </source>
</evidence>
<comment type="caution">
    <text evidence="10">The sequence shown here is derived from an EMBL/GenBank/DDBJ whole genome shotgun (WGS) entry which is preliminary data.</text>
</comment>
<keyword evidence="6 10" id="KW-0176">Collagen</keyword>
<feature type="domain" description="Collagen IV NC1" evidence="9">
    <location>
        <begin position="1"/>
        <end position="49"/>
    </location>
</feature>
<accession>A0A3R7PMI5</accession>
<dbReference type="Pfam" id="PF01413">
    <property type="entry name" value="C4"/>
    <property type="match status" value="1"/>
</dbReference>
<evidence type="ECO:0000256" key="6">
    <source>
        <dbReference type="ARBA" id="ARBA00023119"/>
    </source>
</evidence>
<evidence type="ECO:0000256" key="1">
    <source>
        <dbReference type="ARBA" id="ARBA00004302"/>
    </source>
</evidence>
<keyword evidence="2" id="KW-0964">Secreted</keyword>
<evidence type="ECO:0000256" key="8">
    <source>
        <dbReference type="SAM" id="MobiDB-lite"/>
    </source>
</evidence>
<protein>
    <submittedName>
        <fullName evidence="10">Putative collagen alpha-1(IV) chain</fullName>
    </submittedName>
</protein>
<evidence type="ECO:0000256" key="4">
    <source>
        <dbReference type="ARBA" id="ARBA00022737"/>
    </source>
</evidence>
<comment type="subcellular location">
    <subcellularLocation>
        <location evidence="1">Secreted</location>
        <location evidence="1">Extracellular space</location>
        <location evidence="1">Extracellular matrix</location>
        <location evidence="1">Basement membrane</location>
    </subcellularLocation>
</comment>
<dbReference type="SUPFAM" id="SSF56436">
    <property type="entry name" value="C-type lectin-like"/>
    <property type="match status" value="1"/>
</dbReference>
<dbReference type="GO" id="GO:0005604">
    <property type="term" value="C:basement membrane"/>
    <property type="evidence" value="ECO:0007669"/>
    <property type="project" value="UniProtKB-SubCell"/>
</dbReference>
<keyword evidence="7" id="KW-1015">Disulfide bond</keyword>
<dbReference type="GO" id="GO:0005581">
    <property type="term" value="C:collagen trimer"/>
    <property type="evidence" value="ECO:0007669"/>
    <property type="project" value="UniProtKB-KW"/>
</dbReference>
<dbReference type="GO" id="GO:0005201">
    <property type="term" value="F:extracellular matrix structural constituent"/>
    <property type="evidence" value="ECO:0007669"/>
    <property type="project" value="InterPro"/>
</dbReference>
<dbReference type="Gene3D" id="2.170.240.10">
    <property type="entry name" value="Collagen IV, non-collagenous"/>
    <property type="match status" value="1"/>
</dbReference>
<evidence type="ECO:0000256" key="3">
    <source>
        <dbReference type="ARBA" id="ARBA00022530"/>
    </source>
</evidence>
<dbReference type="InterPro" id="IPR036954">
    <property type="entry name" value="Collagen_IV_NC_sf"/>
</dbReference>
<evidence type="ECO:0000313" key="10">
    <source>
        <dbReference type="EMBL" id="ROT71325.1"/>
    </source>
</evidence>
<name>A0A3R7PMI5_PENVA</name>
<keyword evidence="5" id="KW-0084">Basement membrane</keyword>
<reference evidence="10 11" key="1">
    <citation type="submission" date="2018-04" db="EMBL/GenBank/DDBJ databases">
        <authorList>
            <person name="Zhang X."/>
            <person name="Yuan J."/>
            <person name="Li F."/>
            <person name="Xiang J."/>
        </authorList>
    </citation>
    <scope>NUCLEOTIDE SEQUENCE [LARGE SCALE GENOMIC DNA]</scope>
    <source>
        <tissue evidence="10">Muscle</tissue>
    </source>
</reference>
<evidence type="ECO:0000256" key="5">
    <source>
        <dbReference type="ARBA" id="ARBA00022869"/>
    </source>
</evidence>
<feature type="compositionally biased region" description="Gly residues" evidence="8">
    <location>
        <begin position="161"/>
        <end position="172"/>
    </location>
</feature>
<evidence type="ECO:0000259" key="9">
    <source>
        <dbReference type="PROSITE" id="PS51403"/>
    </source>
</evidence>
<evidence type="ECO:0000256" key="7">
    <source>
        <dbReference type="ARBA" id="ARBA00023157"/>
    </source>
</evidence>
<sequence length="256" mass="27115">MSECVVCDFPSLVIAVHSQSLEVPSCPENWVSLWTGYSFLMHLDAAAEGFWPVPDLAGVLSRELPRDALHRVHRPRHLQLLQHGALLLAGHRRPRGAVPEASAGHAQGRRSEEPGESVQRVSVEEQLRSAVVCAAVPFVAARVSAVAAPASQRGAAAAPAGGRGDGPGGGGAVRPPPPAAGRTLPSGALSRTLLLAVFPAESCLSLPSARWPAPELNTPPAPPRSGGLTRRARREEQGEKNNNNVLRCFVCLMRNY</sequence>
<organism evidence="10 11">
    <name type="scientific">Penaeus vannamei</name>
    <name type="common">Whiteleg shrimp</name>
    <name type="synonym">Litopenaeus vannamei</name>
    <dbReference type="NCBI Taxonomy" id="6689"/>
    <lineage>
        <taxon>Eukaryota</taxon>
        <taxon>Metazoa</taxon>
        <taxon>Ecdysozoa</taxon>
        <taxon>Arthropoda</taxon>
        <taxon>Crustacea</taxon>
        <taxon>Multicrustacea</taxon>
        <taxon>Malacostraca</taxon>
        <taxon>Eumalacostraca</taxon>
        <taxon>Eucarida</taxon>
        <taxon>Decapoda</taxon>
        <taxon>Dendrobranchiata</taxon>
        <taxon>Penaeoidea</taxon>
        <taxon>Penaeidae</taxon>
        <taxon>Penaeus</taxon>
    </lineage>
</organism>
<dbReference type="Proteomes" id="UP000283509">
    <property type="component" value="Unassembled WGS sequence"/>
</dbReference>
<feature type="region of interest" description="Disordered" evidence="8">
    <location>
        <begin position="155"/>
        <end position="185"/>
    </location>
</feature>
<evidence type="ECO:0000256" key="2">
    <source>
        <dbReference type="ARBA" id="ARBA00022525"/>
    </source>
</evidence>
<feature type="region of interest" description="Disordered" evidence="8">
    <location>
        <begin position="96"/>
        <end position="121"/>
    </location>
</feature>
<dbReference type="SMART" id="SM00111">
    <property type="entry name" value="C4"/>
    <property type="match status" value="1"/>
</dbReference>
<gene>
    <name evidence="10" type="ORF">C7M84_010359</name>
</gene>
<dbReference type="AlphaFoldDB" id="A0A3R7PMI5"/>
<feature type="region of interest" description="Disordered" evidence="8">
    <location>
        <begin position="209"/>
        <end position="239"/>
    </location>
</feature>
<keyword evidence="11" id="KW-1185">Reference proteome</keyword>
<dbReference type="InterPro" id="IPR001442">
    <property type="entry name" value="Collagen_IV_NC"/>
</dbReference>